<gene>
    <name evidence="2" type="ORF">EJC49_08985</name>
</gene>
<feature type="domain" description="PIN" evidence="1">
    <location>
        <begin position="7"/>
        <end position="128"/>
    </location>
</feature>
<dbReference type="OrthoDB" id="574461at2"/>
<protein>
    <submittedName>
        <fullName evidence="2">PIN domain-containing protein</fullName>
    </submittedName>
</protein>
<accession>A0A429YZF9</accession>
<dbReference type="AlphaFoldDB" id="A0A429YZF9"/>
<evidence type="ECO:0000313" key="3">
    <source>
        <dbReference type="Proteomes" id="UP000278398"/>
    </source>
</evidence>
<proteinExistence type="predicted"/>
<dbReference type="InterPro" id="IPR029060">
    <property type="entry name" value="PIN-like_dom_sf"/>
</dbReference>
<keyword evidence="3" id="KW-1185">Reference proteome</keyword>
<evidence type="ECO:0000313" key="2">
    <source>
        <dbReference type="EMBL" id="RST86830.1"/>
    </source>
</evidence>
<comment type="caution">
    <text evidence="2">The sequence shown here is derived from an EMBL/GenBank/DDBJ whole genome shotgun (WGS) entry which is preliminary data.</text>
</comment>
<organism evidence="2 3">
    <name type="scientific">Aquibium carbonis</name>
    <dbReference type="NCBI Taxonomy" id="2495581"/>
    <lineage>
        <taxon>Bacteria</taxon>
        <taxon>Pseudomonadati</taxon>
        <taxon>Pseudomonadota</taxon>
        <taxon>Alphaproteobacteria</taxon>
        <taxon>Hyphomicrobiales</taxon>
        <taxon>Phyllobacteriaceae</taxon>
        <taxon>Aquibium</taxon>
    </lineage>
</organism>
<sequence>MEIKRLYLDANILILLGEGKDERASLLTELAVGQETSSTPFLCTSELTLAELLVKPYREQDDRLIQQYESWMTPGGFMEIGPVHSSALRYAAVLRSQYGSIKLPDAIHLSTAIGFGCSHFLSGDTRIPDRIELFHTRWGLTRGPSILDVLRPDPDVLRTITRSEPQID</sequence>
<dbReference type="Proteomes" id="UP000278398">
    <property type="component" value="Unassembled WGS sequence"/>
</dbReference>
<dbReference type="Gene3D" id="3.40.50.1010">
    <property type="entry name" value="5'-nuclease"/>
    <property type="match status" value="1"/>
</dbReference>
<dbReference type="SUPFAM" id="SSF88723">
    <property type="entry name" value="PIN domain-like"/>
    <property type="match status" value="1"/>
</dbReference>
<dbReference type="RefSeq" id="WP_126699428.1">
    <property type="nucleotide sequence ID" value="NZ_RWKW01000031.1"/>
</dbReference>
<dbReference type="InterPro" id="IPR002716">
    <property type="entry name" value="PIN_dom"/>
</dbReference>
<dbReference type="Pfam" id="PF01850">
    <property type="entry name" value="PIN"/>
    <property type="match status" value="1"/>
</dbReference>
<evidence type="ECO:0000259" key="1">
    <source>
        <dbReference type="Pfam" id="PF01850"/>
    </source>
</evidence>
<reference evidence="2 3" key="1">
    <citation type="submission" date="2018-12" db="EMBL/GenBank/DDBJ databases">
        <title>Mesorhizobium carbonis sp. nov., isolated from coal mine water.</title>
        <authorList>
            <person name="Xin W."/>
            <person name="Xu Z."/>
            <person name="Xiang F."/>
            <person name="Zhang J."/>
            <person name="Xi L."/>
            <person name="Liu J."/>
        </authorList>
    </citation>
    <scope>NUCLEOTIDE SEQUENCE [LARGE SCALE GENOMIC DNA]</scope>
    <source>
        <strain evidence="2 3">B2.3</strain>
    </source>
</reference>
<dbReference type="EMBL" id="RWKW01000031">
    <property type="protein sequence ID" value="RST86830.1"/>
    <property type="molecule type" value="Genomic_DNA"/>
</dbReference>
<name>A0A429YZF9_9HYPH</name>